<dbReference type="GO" id="GO:0003677">
    <property type="term" value="F:DNA binding"/>
    <property type="evidence" value="ECO:0007669"/>
    <property type="project" value="InterPro"/>
</dbReference>
<feature type="domain" description="HTH cro/C1-type" evidence="1">
    <location>
        <begin position="8"/>
        <end position="63"/>
    </location>
</feature>
<protein>
    <submittedName>
        <fullName evidence="2">Helix-turn-helix transcriptional regulator</fullName>
    </submittedName>
</protein>
<dbReference type="Proteomes" id="UP000515977">
    <property type="component" value="Chromosome"/>
</dbReference>
<dbReference type="AlphaFoldDB" id="A0A7G9QPT1"/>
<dbReference type="RefSeq" id="WP_187569122.1">
    <property type="nucleotide sequence ID" value="NZ_CP060711.1"/>
</dbReference>
<dbReference type="SUPFAM" id="SSF47413">
    <property type="entry name" value="lambda repressor-like DNA-binding domains"/>
    <property type="match status" value="1"/>
</dbReference>
<dbReference type="InterPro" id="IPR010982">
    <property type="entry name" value="Lambda_DNA-bd_dom_sf"/>
</dbReference>
<name>A0A7G9QPT1_9GAMM</name>
<evidence type="ECO:0000313" key="3">
    <source>
        <dbReference type="Proteomes" id="UP000515977"/>
    </source>
</evidence>
<accession>A0A7G9QPT1</accession>
<evidence type="ECO:0000313" key="2">
    <source>
        <dbReference type="EMBL" id="QNN45356.1"/>
    </source>
</evidence>
<dbReference type="InterPro" id="IPR001387">
    <property type="entry name" value="Cro/C1-type_HTH"/>
</dbReference>
<sequence>MTTLAGRIRKARLRAGISQQQLAERLKVTRGAVANWEGANGVVPATERLQRIAQETGVSFEWLATGRGACKYEPLLDDIPGVIGMELVSDHLELRLLHALRAVPRRQQGRIIKTVEAHAGIYLADNLE</sequence>
<reference evidence="2 3" key="1">
    <citation type="submission" date="2020-08" db="EMBL/GenBank/DDBJ databases">
        <title>Genome sequence of Thermomonas brevis KACC 16975T.</title>
        <authorList>
            <person name="Hyun D.-W."/>
            <person name="Bae J.-W."/>
        </authorList>
    </citation>
    <scope>NUCLEOTIDE SEQUENCE [LARGE SCALE GENOMIC DNA]</scope>
    <source>
        <strain evidence="2 3">KACC 16975</strain>
    </source>
</reference>
<dbReference type="PROSITE" id="PS50943">
    <property type="entry name" value="HTH_CROC1"/>
    <property type="match status" value="1"/>
</dbReference>
<dbReference type="Gene3D" id="1.10.260.40">
    <property type="entry name" value="lambda repressor-like DNA-binding domains"/>
    <property type="match status" value="1"/>
</dbReference>
<proteinExistence type="predicted"/>
<dbReference type="SMART" id="SM00530">
    <property type="entry name" value="HTH_XRE"/>
    <property type="match status" value="1"/>
</dbReference>
<evidence type="ECO:0000259" key="1">
    <source>
        <dbReference type="PROSITE" id="PS50943"/>
    </source>
</evidence>
<organism evidence="2 3">
    <name type="scientific">Thermomonas brevis</name>
    <dbReference type="NCBI Taxonomy" id="215691"/>
    <lineage>
        <taxon>Bacteria</taxon>
        <taxon>Pseudomonadati</taxon>
        <taxon>Pseudomonadota</taxon>
        <taxon>Gammaproteobacteria</taxon>
        <taxon>Lysobacterales</taxon>
        <taxon>Lysobacteraceae</taxon>
        <taxon>Thermomonas</taxon>
    </lineage>
</organism>
<dbReference type="EMBL" id="CP060711">
    <property type="protein sequence ID" value="QNN45356.1"/>
    <property type="molecule type" value="Genomic_DNA"/>
</dbReference>
<keyword evidence="3" id="KW-1185">Reference proteome</keyword>
<gene>
    <name evidence="2" type="ORF">H9L17_08925</name>
</gene>
<dbReference type="CDD" id="cd00093">
    <property type="entry name" value="HTH_XRE"/>
    <property type="match status" value="1"/>
</dbReference>
<dbReference type="Pfam" id="PF01381">
    <property type="entry name" value="HTH_3"/>
    <property type="match status" value="1"/>
</dbReference>
<dbReference type="KEGG" id="tbv:H9L17_08925"/>